<protein>
    <submittedName>
        <fullName evidence="2">Uncharacterized protein</fullName>
    </submittedName>
</protein>
<keyword evidence="1" id="KW-0472">Membrane</keyword>
<keyword evidence="1" id="KW-0812">Transmembrane</keyword>
<gene>
    <name evidence="2" type="ORF">C8034_v008974</name>
</gene>
<comment type="caution">
    <text evidence="2">The sequence shown here is derived from an EMBL/GenBank/DDBJ whole genome shotgun (WGS) entry which is preliminary data.</text>
</comment>
<evidence type="ECO:0000313" key="2">
    <source>
        <dbReference type="EMBL" id="TEA10698.1"/>
    </source>
</evidence>
<dbReference type="Proteomes" id="UP000295604">
    <property type="component" value="Unassembled WGS sequence"/>
</dbReference>
<accession>A0A4R8T3X3</accession>
<dbReference type="EMBL" id="QAPF01000467">
    <property type="protein sequence ID" value="TEA10698.1"/>
    <property type="molecule type" value="Genomic_DNA"/>
</dbReference>
<dbReference type="AlphaFoldDB" id="A0A4R8T3X3"/>
<reference evidence="2 3" key="1">
    <citation type="submission" date="2018-11" db="EMBL/GenBank/DDBJ databases">
        <title>Genome sequence and assembly of Colletotrichum sidae.</title>
        <authorList>
            <person name="Gan P."/>
            <person name="Shirasu K."/>
        </authorList>
    </citation>
    <scope>NUCLEOTIDE SEQUENCE [LARGE SCALE GENOMIC DNA]</scope>
    <source>
        <strain evidence="2 3">CBS 518.97</strain>
    </source>
</reference>
<organism evidence="2 3">
    <name type="scientific">Colletotrichum sidae</name>
    <dbReference type="NCBI Taxonomy" id="1347389"/>
    <lineage>
        <taxon>Eukaryota</taxon>
        <taxon>Fungi</taxon>
        <taxon>Dikarya</taxon>
        <taxon>Ascomycota</taxon>
        <taxon>Pezizomycotina</taxon>
        <taxon>Sordariomycetes</taxon>
        <taxon>Hypocreomycetidae</taxon>
        <taxon>Glomerellales</taxon>
        <taxon>Glomerellaceae</taxon>
        <taxon>Colletotrichum</taxon>
        <taxon>Colletotrichum orbiculare species complex</taxon>
    </lineage>
</organism>
<keyword evidence="3" id="KW-1185">Reference proteome</keyword>
<evidence type="ECO:0000313" key="3">
    <source>
        <dbReference type="Proteomes" id="UP000295604"/>
    </source>
</evidence>
<keyword evidence="1" id="KW-1133">Transmembrane helix</keyword>
<feature type="transmembrane region" description="Helical" evidence="1">
    <location>
        <begin position="27"/>
        <end position="47"/>
    </location>
</feature>
<sequence>MKVINNYKNYNYFYKSLKELVLYKGNFTILSSPLKIAITIFNLYILLEDKVINRAEKTKLK</sequence>
<name>A0A4R8T3X3_9PEZI</name>
<proteinExistence type="predicted"/>
<evidence type="ECO:0000256" key="1">
    <source>
        <dbReference type="SAM" id="Phobius"/>
    </source>
</evidence>